<comment type="caution">
    <text evidence="1">The sequence shown here is derived from an EMBL/GenBank/DDBJ whole genome shotgun (WGS) entry which is preliminary data.</text>
</comment>
<reference evidence="1" key="1">
    <citation type="submission" date="2020-08" db="EMBL/GenBank/DDBJ databases">
        <title>Plant Genome Project.</title>
        <authorList>
            <person name="Zhang R.-G."/>
        </authorList>
    </citation>
    <scope>NUCLEOTIDE SEQUENCE</scope>
    <source>
        <strain evidence="1">WSP0</strain>
        <tissue evidence="1">Leaf</tissue>
    </source>
</reference>
<accession>A0AAV6KZU2</accession>
<proteinExistence type="predicted"/>
<name>A0AAV6KZU2_9ERIC</name>
<dbReference type="EMBL" id="JACTNZ010000003">
    <property type="protein sequence ID" value="KAG5557955.1"/>
    <property type="molecule type" value="Genomic_DNA"/>
</dbReference>
<dbReference type="AlphaFoldDB" id="A0AAV6KZU2"/>
<evidence type="ECO:0000313" key="2">
    <source>
        <dbReference type="Proteomes" id="UP000823749"/>
    </source>
</evidence>
<organism evidence="1 2">
    <name type="scientific">Rhododendron griersonianum</name>
    <dbReference type="NCBI Taxonomy" id="479676"/>
    <lineage>
        <taxon>Eukaryota</taxon>
        <taxon>Viridiplantae</taxon>
        <taxon>Streptophyta</taxon>
        <taxon>Embryophyta</taxon>
        <taxon>Tracheophyta</taxon>
        <taxon>Spermatophyta</taxon>
        <taxon>Magnoliopsida</taxon>
        <taxon>eudicotyledons</taxon>
        <taxon>Gunneridae</taxon>
        <taxon>Pentapetalae</taxon>
        <taxon>asterids</taxon>
        <taxon>Ericales</taxon>
        <taxon>Ericaceae</taxon>
        <taxon>Ericoideae</taxon>
        <taxon>Rhodoreae</taxon>
        <taxon>Rhododendron</taxon>
    </lineage>
</organism>
<protein>
    <submittedName>
        <fullName evidence="1">Uncharacterized protein</fullName>
    </submittedName>
</protein>
<evidence type="ECO:0000313" key="1">
    <source>
        <dbReference type="EMBL" id="KAG5557955.1"/>
    </source>
</evidence>
<gene>
    <name evidence="1" type="ORF">RHGRI_008014</name>
</gene>
<dbReference type="Proteomes" id="UP000823749">
    <property type="component" value="Chromosome 3"/>
</dbReference>
<sequence length="69" mass="7767">MNFGLRMAKMSLSVISRSEIIHNHIGMFMHSVASFKGGRFRESARFEDSNLQWPLLTSHDPVSTSAVSQ</sequence>
<keyword evidence="2" id="KW-1185">Reference proteome</keyword>